<accession>A0ABC8VH17</accession>
<evidence type="ECO:0000259" key="2">
    <source>
        <dbReference type="Pfam" id="PF07762"/>
    </source>
</evidence>
<reference evidence="3 4" key="2">
    <citation type="submission" date="2024-10" db="EMBL/GenBank/DDBJ databases">
        <authorList>
            <person name="Ryan C."/>
        </authorList>
    </citation>
    <scope>NUCLEOTIDE SEQUENCE [LARGE SCALE GENOMIC DNA]</scope>
</reference>
<feature type="region of interest" description="Disordered" evidence="1">
    <location>
        <begin position="1"/>
        <end position="21"/>
    </location>
</feature>
<keyword evidence="4" id="KW-1185">Reference proteome</keyword>
<evidence type="ECO:0000313" key="3">
    <source>
        <dbReference type="EMBL" id="CAL4890655.1"/>
    </source>
</evidence>
<dbReference type="EMBL" id="OZ075120">
    <property type="protein sequence ID" value="CAL4890655.1"/>
    <property type="molecule type" value="Genomic_DNA"/>
</dbReference>
<dbReference type="AlphaFoldDB" id="A0ABC8VH17"/>
<protein>
    <recommendedName>
        <fullName evidence="2">DUF1618 domain-containing protein</fullName>
    </recommendedName>
</protein>
<dbReference type="Proteomes" id="UP001497457">
    <property type="component" value="Chromosome 10rd"/>
</dbReference>
<sequence>MDDYVPSLDPPFLPTEDGDRLNPSSVLLDTTAYISAAAVSNATTAKGEMSTGAPIQISFCLARPPRLSYLCAHFPGPVLGPSVGTVFGPAPGTPAARCVRDPPLVISTHADLALLRVNIPGSLCVNTHDAFDYLVYNARPRPGASSLDLLPKPTGFPRFRDQDAAVVRCSGSRYVIAVLRTTRNPLEFQLQLYDSDTRRWTSTPLTLQAPERDKVLHIPEDSDAEPLFHNTTKVITLESTTVGWVDLWRGILFCDVLDEKPVLRDMPLPKPARCNRASFCRRSPYGHRDITVVTLPDDQPTIKYVEMGIRPGAVPSSRRRQVHHQYSSSESDDNDEDDAEHYWTATIWSMPVPIASWKDWTKDCTIDVANIVIDNPRHCELLRNVDPEEASPSVTLNRLLTAYPTLGLGINGEVVIYFLSKVDQMAREGWVIAVGAKESKLQGIAKLDDRKNFSFRRYYCPTEISKYLTKATGEAGRLVRTRLSGRK</sequence>
<proteinExistence type="predicted"/>
<dbReference type="Gene3D" id="1.10.260.200">
    <property type="match status" value="1"/>
</dbReference>
<name>A0ABC8VH17_9POAL</name>
<dbReference type="PANTHER" id="PTHR33074:SF63">
    <property type="entry name" value="OS02G0113300 PROTEIN"/>
    <property type="match status" value="1"/>
</dbReference>
<evidence type="ECO:0000313" key="4">
    <source>
        <dbReference type="Proteomes" id="UP001497457"/>
    </source>
</evidence>
<evidence type="ECO:0000256" key="1">
    <source>
        <dbReference type="SAM" id="MobiDB-lite"/>
    </source>
</evidence>
<dbReference type="Pfam" id="PF07762">
    <property type="entry name" value="DUF1618"/>
    <property type="match status" value="1"/>
</dbReference>
<gene>
    <name evidence="3" type="ORF">URODEC1_LOCUS3375</name>
</gene>
<feature type="domain" description="DUF1618" evidence="2">
    <location>
        <begin position="244"/>
        <end position="406"/>
    </location>
</feature>
<organism evidence="3 4">
    <name type="scientific">Urochloa decumbens</name>
    <dbReference type="NCBI Taxonomy" id="240449"/>
    <lineage>
        <taxon>Eukaryota</taxon>
        <taxon>Viridiplantae</taxon>
        <taxon>Streptophyta</taxon>
        <taxon>Embryophyta</taxon>
        <taxon>Tracheophyta</taxon>
        <taxon>Spermatophyta</taxon>
        <taxon>Magnoliopsida</taxon>
        <taxon>Liliopsida</taxon>
        <taxon>Poales</taxon>
        <taxon>Poaceae</taxon>
        <taxon>PACMAD clade</taxon>
        <taxon>Panicoideae</taxon>
        <taxon>Panicodae</taxon>
        <taxon>Paniceae</taxon>
        <taxon>Melinidinae</taxon>
        <taxon>Urochloa</taxon>
    </lineage>
</organism>
<dbReference type="PANTHER" id="PTHR33074">
    <property type="entry name" value="EXPRESSED PROTEIN-RELATED"/>
    <property type="match status" value="1"/>
</dbReference>
<dbReference type="InterPro" id="IPR011676">
    <property type="entry name" value="DUF1618"/>
</dbReference>
<feature type="region of interest" description="Disordered" evidence="1">
    <location>
        <begin position="315"/>
        <end position="337"/>
    </location>
</feature>
<reference evidence="4" key="1">
    <citation type="submission" date="2024-06" db="EMBL/GenBank/DDBJ databases">
        <authorList>
            <person name="Ryan C."/>
        </authorList>
    </citation>
    <scope>NUCLEOTIDE SEQUENCE [LARGE SCALE GENOMIC DNA]</scope>
</reference>